<evidence type="ECO:0000259" key="2">
    <source>
        <dbReference type="Pfam" id="PF11887"/>
    </source>
</evidence>
<protein>
    <submittedName>
        <fullName evidence="3">MlaD family protein</fullName>
    </submittedName>
</protein>
<dbReference type="Proteomes" id="UP001501116">
    <property type="component" value="Unassembled WGS sequence"/>
</dbReference>
<dbReference type="InterPro" id="IPR003399">
    <property type="entry name" value="Mce/MlaD"/>
</dbReference>
<feature type="domain" description="Mce/MlaD" evidence="1">
    <location>
        <begin position="36"/>
        <end position="111"/>
    </location>
</feature>
<dbReference type="Pfam" id="PF02470">
    <property type="entry name" value="MlaD"/>
    <property type="match status" value="1"/>
</dbReference>
<dbReference type="NCBIfam" id="TIGR00996">
    <property type="entry name" value="Mtu_fam_mce"/>
    <property type="match status" value="1"/>
</dbReference>
<feature type="domain" description="Mammalian cell entry C-terminal" evidence="2">
    <location>
        <begin position="115"/>
        <end position="309"/>
    </location>
</feature>
<dbReference type="PANTHER" id="PTHR33371:SF17">
    <property type="entry name" value="MCE-FAMILY PROTEIN MCE1B"/>
    <property type="match status" value="1"/>
</dbReference>
<comment type="caution">
    <text evidence="3">The sequence shown here is derived from an EMBL/GenBank/DDBJ whole genome shotgun (WGS) entry which is preliminary data.</text>
</comment>
<evidence type="ECO:0000313" key="3">
    <source>
        <dbReference type="EMBL" id="GAA1973633.1"/>
    </source>
</evidence>
<dbReference type="PANTHER" id="PTHR33371">
    <property type="entry name" value="INTERMEMBRANE PHOSPHOLIPID TRANSPORT SYSTEM BINDING PROTEIN MLAD-RELATED"/>
    <property type="match status" value="1"/>
</dbReference>
<evidence type="ECO:0000313" key="4">
    <source>
        <dbReference type="Proteomes" id="UP001501116"/>
    </source>
</evidence>
<dbReference type="InterPro" id="IPR005693">
    <property type="entry name" value="Mce"/>
</dbReference>
<reference evidence="3 4" key="1">
    <citation type="journal article" date="2019" name="Int. J. Syst. Evol. Microbiol.">
        <title>The Global Catalogue of Microorganisms (GCM) 10K type strain sequencing project: providing services to taxonomists for standard genome sequencing and annotation.</title>
        <authorList>
            <consortium name="The Broad Institute Genomics Platform"/>
            <consortium name="The Broad Institute Genome Sequencing Center for Infectious Disease"/>
            <person name="Wu L."/>
            <person name="Ma J."/>
        </authorList>
    </citation>
    <scope>NUCLEOTIDE SEQUENCE [LARGE SCALE GENOMIC DNA]</scope>
    <source>
        <strain evidence="3 4">JCM 14545</strain>
    </source>
</reference>
<sequence>MTGLPFTAVKLGVFATVCALCTALVVNTLNQPFGRAVTYHAVFTDALGVKPGSDVRIAGVRVGKVDRVALDGRTAVVTFAVADDQEIPADAKATVRYADLLGARYVSLAPGGDASKRLPENGTIPVAHTAPALDLTALFNGFKPVFELLQPGEVNQLTKEIVAVFQGEGPTIDALLSKVVTLTQTFAGQDKVIGEVLANLQPVLDTTIGHAQDFKKLVSGLGSLVSGLAANRDTITSALDSGAKLAGTLADVTTRLTPSISKDLTSLNQLSASLLANREPIVGALHDMPGLLGKVTGTMDYGGWMNVYLCDLGVQAGGLGVSSAIGPHSAVCR</sequence>
<accession>A0ABN2RRN6</accession>
<gene>
    <name evidence="3" type="ORF">GCM10009754_55690</name>
</gene>
<evidence type="ECO:0000259" key="1">
    <source>
        <dbReference type="Pfam" id="PF02470"/>
    </source>
</evidence>
<dbReference type="RefSeq" id="WP_344425092.1">
    <property type="nucleotide sequence ID" value="NZ_BAAANN010000024.1"/>
</dbReference>
<dbReference type="InterPro" id="IPR024516">
    <property type="entry name" value="Mce_C"/>
</dbReference>
<organism evidence="3 4">
    <name type="scientific">Amycolatopsis minnesotensis</name>
    <dbReference type="NCBI Taxonomy" id="337894"/>
    <lineage>
        <taxon>Bacteria</taxon>
        <taxon>Bacillati</taxon>
        <taxon>Actinomycetota</taxon>
        <taxon>Actinomycetes</taxon>
        <taxon>Pseudonocardiales</taxon>
        <taxon>Pseudonocardiaceae</taxon>
        <taxon>Amycolatopsis</taxon>
    </lineage>
</organism>
<dbReference type="Pfam" id="PF11887">
    <property type="entry name" value="Mce4_CUP1"/>
    <property type="match status" value="1"/>
</dbReference>
<name>A0ABN2RRN6_9PSEU</name>
<keyword evidence="4" id="KW-1185">Reference proteome</keyword>
<proteinExistence type="predicted"/>
<dbReference type="EMBL" id="BAAANN010000024">
    <property type="protein sequence ID" value="GAA1973633.1"/>
    <property type="molecule type" value="Genomic_DNA"/>
</dbReference>
<dbReference type="InterPro" id="IPR052336">
    <property type="entry name" value="MlaD_Phospholipid_Transporter"/>
</dbReference>